<dbReference type="RefSeq" id="WP_086172550.1">
    <property type="nucleotide sequence ID" value="NZ_MRYD01000256.1"/>
</dbReference>
<dbReference type="InterPro" id="IPR005212">
    <property type="entry name" value="EvaA-like"/>
</dbReference>
<reference evidence="2 3" key="1">
    <citation type="submission" date="2016-12" db="EMBL/GenBank/DDBJ databases">
        <title>Genome Mining:The Detection of Biosynthetic Gene Clusters to Aid in the Expression of Curamycin A produced by Streptomyces sp. strain CZA14.</title>
        <authorList>
            <person name="Durrell K.A."/>
            <person name="Kirby B.M."/>
            <person name="Khan W."/>
            <person name="Mthethwa T."/>
            <person name="Le Roes-Hill M."/>
        </authorList>
    </citation>
    <scope>NUCLEOTIDE SEQUENCE [LARGE SCALE GENOMIC DNA]</scope>
    <source>
        <strain evidence="2 3">CZA14</strain>
    </source>
</reference>
<dbReference type="EMBL" id="MRYD01000256">
    <property type="protein sequence ID" value="OSZ56770.1"/>
    <property type="molecule type" value="Genomic_DNA"/>
</dbReference>
<sequence>MFSGTTDFHRWFEQVCQVQACEVTRVPLDRLDGWSLGEGTGNLVHRSGRFFSVQGLDVTRSGRAVDAWQQPIIVQPEQGILGILVKEFGGVPHCLLQAKMEPGNAVPVQLSPTVQATRSNYTGVHGGRPVPYLDHFLTPGRGRVLSDALQSEQASWFLAKRNRNMIVRTDEDIPLLDEFCWLSFDQIAELLQTDDLINMDTRTVLSGAVGLRPPAATTRATPDPDSFHGALAASWEPQGRRLNDTAALLRHLAQAKERCTLTRRLIPLADTARWSVRDGVIAHDEGRHFTVLGVRVEDSHREVPGWSQPMFMPNSQGVAAFLAKRVDGVLHLLVQARVETGALARVELAPTVQCQPADHAPGAQHGPRPVPRLEFLDTVLSARPDRIRFDTVQSEEGGRFYHARIRYALVEADEDFPLQVPPDFVWMTVRQLIGFVRHGSHLNVEARTLLALLGFLPATPAAAPAAVHPRQPAGTAPAHA</sequence>
<dbReference type="Gene3D" id="3.90.79.40">
    <property type="entry name" value="EvaA sugar 2,3-dehydratase subunit"/>
    <property type="match status" value="2"/>
</dbReference>
<accession>A0ABX3YA71</accession>
<feature type="domain" description="dTDP-4-dehydro-6-deoxy-alpha-D-glucopyranose 2,3-dehydratase" evidence="1">
    <location>
        <begin position="6"/>
        <end position="206"/>
    </location>
</feature>
<dbReference type="Proteomes" id="UP000194266">
    <property type="component" value="Unassembled WGS sequence"/>
</dbReference>
<organism evidence="2 3">
    <name type="scientific">Streptomyces pharetrae CZA14</name>
    <dbReference type="NCBI Taxonomy" id="1144883"/>
    <lineage>
        <taxon>Bacteria</taxon>
        <taxon>Bacillati</taxon>
        <taxon>Actinomycetota</taxon>
        <taxon>Actinomycetes</taxon>
        <taxon>Kitasatosporales</taxon>
        <taxon>Streptomycetaceae</taxon>
        <taxon>Streptomyces</taxon>
    </lineage>
</organism>
<name>A0ABX3YA71_9ACTN</name>
<proteinExistence type="predicted"/>
<comment type="caution">
    <text evidence="2">The sequence shown here is derived from an EMBL/GenBank/DDBJ whole genome shotgun (WGS) entry which is preliminary data.</text>
</comment>
<protein>
    <submittedName>
        <fullName evidence="2">NDP-hexose 2,3-dehydratase</fullName>
    </submittedName>
</protein>
<gene>
    <name evidence="2" type="ORF">OQI_31045</name>
</gene>
<dbReference type="Pfam" id="PF03559">
    <property type="entry name" value="Hexose_dehydrat"/>
    <property type="match status" value="2"/>
</dbReference>
<dbReference type="InterPro" id="IPR038153">
    <property type="entry name" value="EvaA-like_sf"/>
</dbReference>
<evidence type="ECO:0000313" key="3">
    <source>
        <dbReference type="Proteomes" id="UP000194266"/>
    </source>
</evidence>
<feature type="domain" description="dTDP-4-dehydro-6-deoxy-alpha-D-glucopyranose 2,3-dehydratase" evidence="1">
    <location>
        <begin position="246"/>
        <end position="453"/>
    </location>
</feature>
<keyword evidence="3" id="KW-1185">Reference proteome</keyword>
<evidence type="ECO:0000259" key="1">
    <source>
        <dbReference type="Pfam" id="PF03559"/>
    </source>
</evidence>
<evidence type="ECO:0000313" key="2">
    <source>
        <dbReference type="EMBL" id="OSZ56770.1"/>
    </source>
</evidence>